<keyword evidence="5" id="KW-0732">Signal</keyword>
<evidence type="ECO:0000256" key="15">
    <source>
        <dbReference type="ARBA" id="ARBA00034104"/>
    </source>
</evidence>
<dbReference type="Pfam" id="PF10613">
    <property type="entry name" value="Lig_chan-Glu_bd"/>
    <property type="match status" value="1"/>
</dbReference>
<evidence type="ECO:0000256" key="8">
    <source>
        <dbReference type="ARBA" id="ARBA00023065"/>
    </source>
</evidence>
<feature type="transmembrane region" description="Helical" evidence="16">
    <location>
        <begin position="187"/>
        <end position="210"/>
    </location>
</feature>
<dbReference type="SMART" id="SM00062">
    <property type="entry name" value="PBPb"/>
    <property type="match status" value="1"/>
</dbReference>
<dbReference type="SMART" id="SM00918">
    <property type="entry name" value="Lig_chan-Glu_bd"/>
    <property type="match status" value="1"/>
</dbReference>
<evidence type="ECO:0000256" key="3">
    <source>
        <dbReference type="ARBA" id="ARBA00022475"/>
    </source>
</evidence>
<dbReference type="GO" id="GO:0015276">
    <property type="term" value="F:ligand-gated monoatomic ion channel activity"/>
    <property type="evidence" value="ECO:0007669"/>
    <property type="project" value="InterPro"/>
</dbReference>
<dbReference type="GO" id="GO:0045211">
    <property type="term" value="C:postsynaptic membrane"/>
    <property type="evidence" value="ECO:0007669"/>
    <property type="project" value="UniProtKB-SubCell"/>
</dbReference>
<keyword evidence="11" id="KW-0325">Glycoprotein</keyword>
<comment type="subcellular location">
    <subcellularLocation>
        <location evidence="15">Postsynaptic cell membrane</location>
        <topology evidence="15">Multi-pass membrane protein</topology>
    </subcellularLocation>
</comment>
<dbReference type="SMART" id="SM00079">
    <property type="entry name" value="PBPe"/>
    <property type="match status" value="1"/>
</dbReference>
<evidence type="ECO:0000256" key="9">
    <source>
        <dbReference type="ARBA" id="ARBA00023136"/>
    </source>
</evidence>
<evidence type="ECO:0000256" key="4">
    <source>
        <dbReference type="ARBA" id="ARBA00022692"/>
    </source>
</evidence>
<keyword evidence="2" id="KW-0813">Transport</keyword>
<keyword evidence="9 16" id="KW-0472">Membrane</keyword>
<evidence type="ECO:0000256" key="7">
    <source>
        <dbReference type="ARBA" id="ARBA00023018"/>
    </source>
</evidence>
<dbReference type="SUPFAM" id="SSF53850">
    <property type="entry name" value="Periplasmic binding protein-like II"/>
    <property type="match status" value="1"/>
</dbReference>
<evidence type="ECO:0000313" key="20">
    <source>
        <dbReference type="EMBL" id="OWA51397.1"/>
    </source>
</evidence>
<feature type="domain" description="Ionotropic glutamate receptor C-terminal" evidence="18">
    <location>
        <begin position="394"/>
        <end position="639"/>
    </location>
</feature>
<protein>
    <submittedName>
        <fullName evidence="20">Glutamate receptor ionotropic, kainate 5</fullName>
    </submittedName>
</protein>
<dbReference type="OrthoDB" id="6515722at2759"/>
<dbReference type="EMBL" id="MTYJ01000226">
    <property type="protein sequence ID" value="OWA51397.1"/>
    <property type="molecule type" value="Genomic_DNA"/>
</dbReference>
<evidence type="ECO:0000256" key="5">
    <source>
        <dbReference type="ARBA" id="ARBA00022729"/>
    </source>
</evidence>
<dbReference type="InterPro" id="IPR019594">
    <property type="entry name" value="Glu/Gly-bd"/>
</dbReference>
<keyword evidence="8" id="KW-0406">Ion transport</keyword>
<evidence type="ECO:0000256" key="16">
    <source>
        <dbReference type="SAM" id="Phobius"/>
    </source>
</evidence>
<dbReference type="InterPro" id="IPR015683">
    <property type="entry name" value="Ionotropic_Glu_rcpt"/>
</dbReference>
<evidence type="ECO:0000256" key="13">
    <source>
        <dbReference type="ARBA" id="ARBA00023286"/>
    </source>
</evidence>
<evidence type="ECO:0000256" key="1">
    <source>
        <dbReference type="ARBA" id="ARBA00008685"/>
    </source>
</evidence>
<gene>
    <name evidence="20" type="ORF">BV898_15881</name>
</gene>
<feature type="domain" description="Ionotropic glutamate receptor L-glutamate and glycine-binding" evidence="19">
    <location>
        <begin position="388"/>
        <end position="459"/>
    </location>
</feature>
<sequence length="680" mass="77232">MAREETNVLQIAFDQKAIKDTFPMEVVGLICRRLRFRCNVTVVSYDWDAGLSFQGLFDTIFNGNTSFSVGLGHLALRKDRMDIAHMINSFFYSDHVIVIEEKDLVSVSGGAYFAKLFRQTASTETWVGLAAIFVIYSVLITVAALPTVNLKLTISRMFETAVNLFSATIRQDGIDFRLLNGYSVYSLYTIWFLWSTIIVIAIGSILPSFFTVITTGLPFNDMQSLLRSDYTLLGRSIEFKVLNDTEDPVARHLARRMTVLPISEVQGNISVLQQYKSAHPGPTSLMTQVEFERHGDVKVRGCPITLLAVGNIMQSKAANIFTKKDFPYRNRFDQEYLVLLEHGFLKHLHTMAYMKHEKYRQHELQQCVPKVFVPKNRIGANNPILTTPIFFSKRRIYYKPPINCHCDIGETLYLLEKIAVLANFTYEIRLVPDNQYGVKIDKNGSGNWTWTGMIGEVIRNKADLTMGDIAVTRAREQVVDFTYPFMTSGLTILARRSTTEAKSIRSVADLAGQTEIKYGVVAGGSTYQFFKSHKFDPFRRMYEFMMNNSDDCFVRSYEEGVHRVHESNGRYMLIAESNLVDYAVSQNCNLTSIGREFTSTGFAIAVKTGSDLREKISRAILSLKEDHVLSELREKWWEGGQNSCRMSEGWTDSGVQVKLSMESLIGAALLLAWQFRRTSK</sequence>
<keyword evidence="7" id="KW-0770">Synapse</keyword>
<reference evidence="21" key="1">
    <citation type="submission" date="2017-01" db="EMBL/GenBank/DDBJ databases">
        <title>Comparative genomics of anhydrobiosis in the tardigrade Hypsibius dujardini.</title>
        <authorList>
            <person name="Yoshida Y."/>
            <person name="Koutsovoulos G."/>
            <person name="Laetsch D."/>
            <person name="Stevens L."/>
            <person name="Kumar S."/>
            <person name="Horikawa D."/>
            <person name="Ishino K."/>
            <person name="Komine S."/>
            <person name="Tomita M."/>
            <person name="Blaxter M."/>
            <person name="Arakawa K."/>
        </authorList>
    </citation>
    <scope>NUCLEOTIDE SEQUENCE [LARGE SCALE GENOMIC DNA]</scope>
    <source>
        <strain evidence="21">Z151</strain>
    </source>
</reference>
<evidence type="ECO:0000256" key="2">
    <source>
        <dbReference type="ARBA" id="ARBA00022448"/>
    </source>
</evidence>
<dbReference type="CDD" id="cd13714">
    <property type="entry name" value="PBP2_iGluR_Kainate"/>
    <property type="match status" value="1"/>
</dbReference>
<comment type="caution">
    <text evidence="20">The sequence shown here is derived from an EMBL/GenBank/DDBJ whole genome shotgun (WGS) entry which is preliminary data.</text>
</comment>
<dbReference type="Gene3D" id="3.40.190.10">
    <property type="entry name" value="Periplasmic binding protein-like II"/>
    <property type="match status" value="2"/>
</dbReference>
<evidence type="ECO:0000259" key="18">
    <source>
        <dbReference type="SMART" id="SM00079"/>
    </source>
</evidence>
<dbReference type="InterPro" id="IPR001320">
    <property type="entry name" value="Iontro_rcpt_C"/>
</dbReference>
<evidence type="ECO:0000256" key="14">
    <source>
        <dbReference type="ARBA" id="ARBA00023303"/>
    </source>
</evidence>
<keyword evidence="4 16" id="KW-0812">Transmembrane</keyword>
<dbReference type="AlphaFoldDB" id="A0A9X6RKX3"/>
<accession>A0A9X6RKX3</accession>
<keyword evidence="10 20" id="KW-0675">Receptor</keyword>
<keyword evidence="13" id="KW-1071">Ligand-gated ion channel</keyword>
<organism evidence="20 21">
    <name type="scientific">Hypsibius exemplaris</name>
    <name type="common">Freshwater tardigrade</name>
    <dbReference type="NCBI Taxonomy" id="2072580"/>
    <lineage>
        <taxon>Eukaryota</taxon>
        <taxon>Metazoa</taxon>
        <taxon>Ecdysozoa</taxon>
        <taxon>Tardigrada</taxon>
        <taxon>Eutardigrada</taxon>
        <taxon>Parachela</taxon>
        <taxon>Hypsibioidea</taxon>
        <taxon>Hypsibiidae</taxon>
        <taxon>Hypsibius</taxon>
    </lineage>
</organism>
<dbReference type="InterPro" id="IPR001638">
    <property type="entry name" value="Solute-binding_3/MltF_N"/>
</dbReference>
<dbReference type="PANTHER" id="PTHR18966">
    <property type="entry name" value="IONOTROPIC GLUTAMATE RECEPTOR"/>
    <property type="match status" value="1"/>
</dbReference>
<proteinExistence type="inferred from homology"/>
<name>A0A9X6RKX3_HYPEX</name>
<evidence type="ECO:0000256" key="6">
    <source>
        <dbReference type="ARBA" id="ARBA00022989"/>
    </source>
</evidence>
<evidence type="ECO:0000259" key="19">
    <source>
        <dbReference type="SMART" id="SM00918"/>
    </source>
</evidence>
<keyword evidence="3" id="KW-1003">Cell membrane</keyword>
<evidence type="ECO:0000256" key="11">
    <source>
        <dbReference type="ARBA" id="ARBA00023180"/>
    </source>
</evidence>
<keyword evidence="21" id="KW-1185">Reference proteome</keyword>
<feature type="domain" description="Solute-binding protein family 3/N-terminal" evidence="17">
    <location>
        <begin position="417"/>
        <end position="640"/>
    </location>
</feature>
<evidence type="ECO:0000259" key="17">
    <source>
        <dbReference type="SMART" id="SM00062"/>
    </source>
</evidence>
<evidence type="ECO:0000256" key="12">
    <source>
        <dbReference type="ARBA" id="ARBA00023257"/>
    </source>
</evidence>
<keyword evidence="14" id="KW-0407">Ion channel</keyword>
<dbReference type="FunFam" id="3.40.190.10:FF:000060">
    <property type="entry name" value="Glutamate receptor ionotropic, kainate 1"/>
    <property type="match status" value="1"/>
</dbReference>
<feature type="transmembrane region" description="Helical" evidence="16">
    <location>
        <begin position="126"/>
        <end position="148"/>
    </location>
</feature>
<comment type="similarity">
    <text evidence="1">Belongs to the glutamate-gated ion channel (TC 1.A.10.1) family.</text>
</comment>
<evidence type="ECO:0000313" key="21">
    <source>
        <dbReference type="Proteomes" id="UP000192578"/>
    </source>
</evidence>
<evidence type="ECO:0000256" key="10">
    <source>
        <dbReference type="ARBA" id="ARBA00023170"/>
    </source>
</evidence>
<keyword evidence="6 16" id="KW-1133">Transmembrane helix</keyword>
<keyword evidence="12" id="KW-0628">Postsynaptic cell membrane</keyword>
<dbReference type="Proteomes" id="UP000192578">
    <property type="component" value="Unassembled WGS sequence"/>
</dbReference>